<dbReference type="Proteomes" id="UP000468901">
    <property type="component" value="Unassembled WGS sequence"/>
</dbReference>
<gene>
    <name evidence="1" type="ORF">F2P47_06890</name>
</gene>
<proteinExistence type="predicted"/>
<reference evidence="1 2" key="1">
    <citation type="submission" date="2019-09" db="EMBL/GenBank/DDBJ databases">
        <title>Parvibaculum sedimenti sp. nov., isolated from sediment.</title>
        <authorList>
            <person name="Wang Y."/>
        </authorList>
    </citation>
    <scope>NUCLEOTIDE SEQUENCE [LARGE SCALE GENOMIC DNA]</scope>
    <source>
        <strain evidence="1 2">HXT-9</strain>
    </source>
</reference>
<sequence>MDIYHGWCDLKPGVRDMTFVEAFSRYMEHLKRDGKVESYRLTRRKLGLGPVHLGEFHFMIEVKDLAQLDAAFSFVATRAAPIEGEHHSVNSLVQNIQFALYRDFPDAVRKEGEERF</sequence>
<dbReference type="RefSeq" id="WP_152215601.1">
    <property type="nucleotide sequence ID" value="NZ_JBAQYD010000115.1"/>
</dbReference>
<dbReference type="EMBL" id="WESC01000005">
    <property type="protein sequence ID" value="KAB7740766.1"/>
    <property type="molecule type" value="Genomic_DNA"/>
</dbReference>
<evidence type="ECO:0000313" key="2">
    <source>
        <dbReference type="Proteomes" id="UP000468901"/>
    </source>
</evidence>
<organism evidence="1 2">
    <name type="scientific">Parvibaculum sedimenti</name>
    <dbReference type="NCBI Taxonomy" id="2608632"/>
    <lineage>
        <taxon>Bacteria</taxon>
        <taxon>Pseudomonadati</taxon>
        <taxon>Pseudomonadota</taxon>
        <taxon>Alphaproteobacteria</taxon>
        <taxon>Hyphomicrobiales</taxon>
        <taxon>Parvibaculaceae</taxon>
        <taxon>Parvibaculum</taxon>
    </lineage>
</organism>
<dbReference type="Pfam" id="PF20319">
    <property type="entry name" value="DUF6614"/>
    <property type="match status" value="1"/>
</dbReference>
<dbReference type="AlphaFoldDB" id="A0A6N6VI83"/>
<comment type="caution">
    <text evidence="1">The sequence shown here is derived from an EMBL/GenBank/DDBJ whole genome shotgun (WGS) entry which is preliminary data.</text>
</comment>
<keyword evidence="2" id="KW-1185">Reference proteome</keyword>
<dbReference type="InterPro" id="IPR046722">
    <property type="entry name" value="DUF6614"/>
</dbReference>
<name>A0A6N6VI83_9HYPH</name>
<evidence type="ECO:0000313" key="1">
    <source>
        <dbReference type="EMBL" id="KAB7740766.1"/>
    </source>
</evidence>
<protein>
    <submittedName>
        <fullName evidence="1">Uncharacterized protein</fullName>
    </submittedName>
</protein>
<accession>A0A6N6VI83</accession>